<dbReference type="InterPro" id="IPR036869">
    <property type="entry name" value="J_dom_sf"/>
</dbReference>
<reference evidence="4" key="1">
    <citation type="submission" date="2025-08" db="UniProtKB">
        <authorList>
            <consortium name="RefSeq"/>
        </authorList>
    </citation>
    <scope>IDENTIFICATION</scope>
    <source>
        <tissue evidence="4">Whole organism</tissue>
    </source>
</reference>
<accession>A0A8B7NU70</accession>
<feature type="domain" description="J" evidence="2">
    <location>
        <begin position="14"/>
        <end position="74"/>
    </location>
</feature>
<proteinExistence type="predicted"/>
<sequence>MSDSSDESVLDGDDYYSHLNIPRDASAESITNAYHRLSKLYHPDKHRHPERKKEAELLFGKIKKAYEGQLSSLNGRGTGSMNTSLRYLASDRSWVEVEVGVGSGCSLAFKLFRRLSDRIYCNAALQGNFTANGIRLGSVFTLASQLDKSTTGYLTWKLGLNSFGGMVEYSAEKRVTQHTFLSSTVCIGGPLGVHLKLRCRRATQTYTSNIILCDDVLLAPIVYGTALPVISWLALDWLVLQPYQAHQKKLQQARRRQLNRERMSKLRREGAAAVQLMRETVKRIRETEENKKGLVITRSVILHQVCYPAPGLLSCTRSVILHQVCYPAPGLLSCTRSVILHQVCYPAPGLLSCTRSVILHQVCYPAPGLLSCTRSVILHQVCYPAPGLLSCTRSVILHQVCYPAPGLLSCTRSVILHQVCYPAPGLLSCTRSVILHQVCYPAPGLLSCTRSVILHQVCYPAPGLLSCTRSVILHQVCYPAPGLLSCTRSVILHQVCYPAPGLLSCTRSVILHQVCYPAPGLLSCTRSVILHQVCYPAPGLLSCTRSVILHQVCYPAPGLLSCTLSSCLSSLLYLFYPLLLVYATSTHCQLPGFFDPCPGENKSLYVEYLFHAVQHKVIIRDTEPLKIPKQSHRVQS</sequence>
<name>A0A8B7NU70_HYAAZ</name>
<evidence type="ECO:0000259" key="2">
    <source>
        <dbReference type="PROSITE" id="PS50076"/>
    </source>
</evidence>
<dbReference type="PANTHER" id="PTHR44157">
    <property type="entry name" value="DNAJ HOMOLOG SUBFAMILY C MEMBER 11"/>
    <property type="match status" value="1"/>
</dbReference>
<dbReference type="KEGG" id="hazt:108673902"/>
<dbReference type="Pfam" id="PF22774">
    <property type="entry name" value="DNAJC11_beta-barrel"/>
    <property type="match status" value="1"/>
</dbReference>
<evidence type="ECO:0000313" key="3">
    <source>
        <dbReference type="Proteomes" id="UP000694843"/>
    </source>
</evidence>
<organism evidence="3 4">
    <name type="scientific">Hyalella azteca</name>
    <name type="common">Amphipod</name>
    <dbReference type="NCBI Taxonomy" id="294128"/>
    <lineage>
        <taxon>Eukaryota</taxon>
        <taxon>Metazoa</taxon>
        <taxon>Ecdysozoa</taxon>
        <taxon>Arthropoda</taxon>
        <taxon>Crustacea</taxon>
        <taxon>Multicrustacea</taxon>
        <taxon>Malacostraca</taxon>
        <taxon>Eumalacostraca</taxon>
        <taxon>Peracarida</taxon>
        <taxon>Amphipoda</taxon>
        <taxon>Senticaudata</taxon>
        <taxon>Talitrida</taxon>
        <taxon>Talitroidea</taxon>
        <taxon>Hyalellidae</taxon>
        <taxon>Hyalella</taxon>
    </lineage>
</organism>
<dbReference type="Pfam" id="PF11875">
    <property type="entry name" value="DnaJ-like_C11_C"/>
    <property type="match status" value="2"/>
</dbReference>
<protein>
    <submittedName>
        <fullName evidence="4">DnaJ homolog subfamily C member 11-like</fullName>
    </submittedName>
</protein>
<dbReference type="GeneID" id="108673902"/>
<dbReference type="PANTHER" id="PTHR44157:SF1">
    <property type="entry name" value="DNAJ HOMOLOG SUBFAMILY C MEMBER 11"/>
    <property type="match status" value="1"/>
</dbReference>
<dbReference type="CDD" id="cd06257">
    <property type="entry name" value="DnaJ"/>
    <property type="match status" value="1"/>
</dbReference>
<keyword evidence="3" id="KW-1185">Reference proteome</keyword>
<dbReference type="Proteomes" id="UP000694843">
    <property type="component" value="Unplaced"/>
</dbReference>
<dbReference type="SUPFAM" id="SSF46565">
    <property type="entry name" value="Chaperone J-domain"/>
    <property type="match status" value="1"/>
</dbReference>
<dbReference type="RefSeq" id="XP_018017278.1">
    <property type="nucleotide sequence ID" value="XM_018161789.2"/>
</dbReference>
<dbReference type="InterPro" id="IPR055225">
    <property type="entry name" value="DNAJC11-like_beta-barrel"/>
</dbReference>
<dbReference type="InterPro" id="IPR024586">
    <property type="entry name" value="DnaJ-like_C11_C"/>
</dbReference>
<dbReference type="OrthoDB" id="18010at2759"/>
<dbReference type="GO" id="GO:0042407">
    <property type="term" value="P:cristae formation"/>
    <property type="evidence" value="ECO:0007669"/>
    <property type="project" value="TreeGrafter"/>
</dbReference>
<dbReference type="InterPro" id="IPR001623">
    <property type="entry name" value="DnaJ_domain"/>
</dbReference>
<dbReference type="PRINTS" id="PR00625">
    <property type="entry name" value="JDOMAIN"/>
</dbReference>
<dbReference type="Gene3D" id="1.10.287.110">
    <property type="entry name" value="DnaJ domain"/>
    <property type="match status" value="1"/>
</dbReference>
<dbReference type="PROSITE" id="PS50076">
    <property type="entry name" value="DNAJ_2"/>
    <property type="match status" value="1"/>
</dbReference>
<keyword evidence="1" id="KW-0143">Chaperone</keyword>
<dbReference type="InterPro" id="IPR052243">
    <property type="entry name" value="Mito_inner_membrane_organizer"/>
</dbReference>
<dbReference type="AlphaFoldDB" id="A0A8B7NU70"/>
<evidence type="ECO:0000313" key="4">
    <source>
        <dbReference type="RefSeq" id="XP_018017278.1"/>
    </source>
</evidence>
<gene>
    <name evidence="4" type="primary">LOC108673902</name>
</gene>
<dbReference type="SMART" id="SM00271">
    <property type="entry name" value="DnaJ"/>
    <property type="match status" value="1"/>
</dbReference>
<dbReference type="GO" id="GO:0005739">
    <property type="term" value="C:mitochondrion"/>
    <property type="evidence" value="ECO:0007669"/>
    <property type="project" value="GOC"/>
</dbReference>
<evidence type="ECO:0000256" key="1">
    <source>
        <dbReference type="ARBA" id="ARBA00023186"/>
    </source>
</evidence>